<dbReference type="InterPro" id="IPR028082">
    <property type="entry name" value="Peripla_BP_I"/>
</dbReference>
<dbReference type="InterPro" id="IPR000843">
    <property type="entry name" value="HTH_LacI"/>
</dbReference>
<feature type="domain" description="HTH lacI-type" evidence="4">
    <location>
        <begin position="4"/>
        <end position="58"/>
    </location>
</feature>
<dbReference type="Pfam" id="PF13377">
    <property type="entry name" value="Peripla_BP_3"/>
    <property type="match status" value="1"/>
</dbReference>
<dbReference type="SMART" id="SM00354">
    <property type="entry name" value="HTH_LACI"/>
    <property type="match status" value="1"/>
</dbReference>
<dbReference type="AlphaFoldDB" id="A0A2M9CFR4"/>
<keyword evidence="6" id="KW-1185">Reference proteome</keyword>
<dbReference type="CDD" id="cd01392">
    <property type="entry name" value="HTH_LacI"/>
    <property type="match status" value="1"/>
</dbReference>
<evidence type="ECO:0000259" key="4">
    <source>
        <dbReference type="PROSITE" id="PS50932"/>
    </source>
</evidence>
<dbReference type="PROSITE" id="PS50932">
    <property type="entry name" value="HTH_LACI_2"/>
    <property type="match status" value="1"/>
</dbReference>
<organism evidence="5 6">
    <name type="scientific">Diaminobutyricimonas aerilata</name>
    <dbReference type="NCBI Taxonomy" id="1162967"/>
    <lineage>
        <taxon>Bacteria</taxon>
        <taxon>Bacillati</taxon>
        <taxon>Actinomycetota</taxon>
        <taxon>Actinomycetes</taxon>
        <taxon>Micrococcales</taxon>
        <taxon>Microbacteriaceae</taxon>
        <taxon>Diaminobutyricimonas</taxon>
    </lineage>
</organism>
<evidence type="ECO:0000256" key="1">
    <source>
        <dbReference type="ARBA" id="ARBA00023015"/>
    </source>
</evidence>
<dbReference type="PANTHER" id="PTHR30146">
    <property type="entry name" value="LACI-RELATED TRANSCRIPTIONAL REPRESSOR"/>
    <property type="match status" value="1"/>
</dbReference>
<evidence type="ECO:0000313" key="5">
    <source>
        <dbReference type="EMBL" id="PJJ70708.1"/>
    </source>
</evidence>
<gene>
    <name evidence="5" type="ORF">CLV46_0232</name>
</gene>
<dbReference type="SUPFAM" id="SSF53822">
    <property type="entry name" value="Periplasmic binding protein-like I"/>
    <property type="match status" value="1"/>
</dbReference>
<dbReference type="Pfam" id="PF00356">
    <property type="entry name" value="LacI"/>
    <property type="match status" value="1"/>
</dbReference>
<accession>A0A2M9CFR4</accession>
<dbReference type="Gene3D" id="1.10.260.40">
    <property type="entry name" value="lambda repressor-like DNA-binding domains"/>
    <property type="match status" value="1"/>
</dbReference>
<dbReference type="Proteomes" id="UP000228758">
    <property type="component" value="Unassembled WGS sequence"/>
</dbReference>
<dbReference type="SUPFAM" id="SSF47413">
    <property type="entry name" value="lambda repressor-like DNA-binding domains"/>
    <property type="match status" value="1"/>
</dbReference>
<dbReference type="InterPro" id="IPR046335">
    <property type="entry name" value="LacI/GalR-like_sensor"/>
</dbReference>
<dbReference type="PANTHER" id="PTHR30146:SF109">
    <property type="entry name" value="HTH-TYPE TRANSCRIPTIONAL REGULATOR GALS"/>
    <property type="match status" value="1"/>
</dbReference>
<evidence type="ECO:0000256" key="3">
    <source>
        <dbReference type="ARBA" id="ARBA00023163"/>
    </source>
</evidence>
<sequence>MIRPRMADVAARAGVSEKTVSNLLNGYPHISEATRHKVESAIAELGYRPNLGARNMGRGRTGFIAFAVPSLGNPHFAELAGRVIHAAKQHHWTVLIEETGGEETSEDELVRALPYVVDGVILHPESLTMTDIEERGRDTPIVLLGERGLERVADRVVADNISAAAEMTEHLLDTGRRRIATVGIRADAELQASRFRDEGVRRALERRGIDYPDELQIEIPDYSRASGAAAARALADLDPRPDAVLCFNAGVAAGMLSGLHELDIRVPRDLAVAGFDDVDEAEFMAPPLTTIAWDIEGIAESAVRLLAERYDDPSLPTRDVTVTHALRIRASTAASPGWA</sequence>
<keyword evidence="1" id="KW-0805">Transcription regulation</keyword>
<proteinExistence type="predicted"/>
<protein>
    <submittedName>
        <fullName evidence="5">DNA-binding LacI/PurR family transcriptional regulator</fullName>
    </submittedName>
</protein>
<keyword evidence="3" id="KW-0804">Transcription</keyword>
<evidence type="ECO:0000256" key="2">
    <source>
        <dbReference type="ARBA" id="ARBA00023125"/>
    </source>
</evidence>
<dbReference type="Gene3D" id="3.40.50.2300">
    <property type="match status" value="2"/>
</dbReference>
<keyword evidence="2 5" id="KW-0238">DNA-binding</keyword>
<dbReference type="OrthoDB" id="2854648at2"/>
<name>A0A2M9CFR4_9MICO</name>
<dbReference type="GO" id="GO:0000976">
    <property type="term" value="F:transcription cis-regulatory region binding"/>
    <property type="evidence" value="ECO:0007669"/>
    <property type="project" value="TreeGrafter"/>
</dbReference>
<dbReference type="EMBL" id="PGFF01000001">
    <property type="protein sequence ID" value="PJJ70708.1"/>
    <property type="molecule type" value="Genomic_DNA"/>
</dbReference>
<reference evidence="5 6" key="1">
    <citation type="submission" date="2017-11" db="EMBL/GenBank/DDBJ databases">
        <title>Genomic Encyclopedia of Archaeal and Bacterial Type Strains, Phase II (KMG-II): From Individual Species to Whole Genera.</title>
        <authorList>
            <person name="Goeker M."/>
        </authorList>
    </citation>
    <scope>NUCLEOTIDE SEQUENCE [LARGE SCALE GENOMIC DNA]</scope>
    <source>
        <strain evidence="5 6">DSM 27393</strain>
    </source>
</reference>
<dbReference type="CDD" id="cd06267">
    <property type="entry name" value="PBP1_LacI_sugar_binding-like"/>
    <property type="match status" value="1"/>
</dbReference>
<dbReference type="GO" id="GO:0003700">
    <property type="term" value="F:DNA-binding transcription factor activity"/>
    <property type="evidence" value="ECO:0007669"/>
    <property type="project" value="TreeGrafter"/>
</dbReference>
<dbReference type="RefSeq" id="WP_100363100.1">
    <property type="nucleotide sequence ID" value="NZ_PGFF01000001.1"/>
</dbReference>
<evidence type="ECO:0000313" key="6">
    <source>
        <dbReference type="Proteomes" id="UP000228758"/>
    </source>
</evidence>
<comment type="caution">
    <text evidence="5">The sequence shown here is derived from an EMBL/GenBank/DDBJ whole genome shotgun (WGS) entry which is preliminary data.</text>
</comment>
<dbReference type="InterPro" id="IPR010982">
    <property type="entry name" value="Lambda_DNA-bd_dom_sf"/>
</dbReference>
<dbReference type="PROSITE" id="PS00356">
    <property type="entry name" value="HTH_LACI_1"/>
    <property type="match status" value="1"/>
</dbReference>